<reference evidence="1" key="1">
    <citation type="submission" date="2014-09" db="EMBL/GenBank/DDBJ databases">
        <authorList>
            <person name="Magalhaes I.L.F."/>
            <person name="Oliveira U."/>
            <person name="Santos F.R."/>
            <person name="Vidigal T.H.D.A."/>
            <person name="Brescovit A.D."/>
            <person name="Santos A.J."/>
        </authorList>
    </citation>
    <scope>NUCLEOTIDE SEQUENCE</scope>
    <source>
        <tissue evidence="1">Shoot tissue taken approximately 20 cm above the soil surface</tissue>
    </source>
</reference>
<evidence type="ECO:0000313" key="1">
    <source>
        <dbReference type="EMBL" id="JAE08798.1"/>
    </source>
</evidence>
<protein>
    <submittedName>
        <fullName evidence="1">Uncharacterized protein</fullName>
    </submittedName>
</protein>
<sequence>MNLDWHFFVLHATTYNNKQSGLLPSYHVNSVFAIKNVCIRIYLFMFSCIALGF</sequence>
<proteinExistence type="predicted"/>
<dbReference type="AlphaFoldDB" id="A0A0A9FKJ1"/>
<accession>A0A0A9FKJ1</accession>
<dbReference type="EMBL" id="GBRH01189098">
    <property type="protein sequence ID" value="JAE08798.1"/>
    <property type="molecule type" value="Transcribed_RNA"/>
</dbReference>
<reference evidence="1" key="2">
    <citation type="journal article" date="2015" name="Data Brief">
        <title>Shoot transcriptome of the giant reed, Arundo donax.</title>
        <authorList>
            <person name="Barrero R.A."/>
            <person name="Guerrero F.D."/>
            <person name="Moolhuijzen P."/>
            <person name="Goolsby J.A."/>
            <person name="Tidwell J."/>
            <person name="Bellgard S.E."/>
            <person name="Bellgard M.I."/>
        </authorList>
    </citation>
    <scope>NUCLEOTIDE SEQUENCE</scope>
    <source>
        <tissue evidence="1">Shoot tissue taken approximately 20 cm above the soil surface</tissue>
    </source>
</reference>
<organism evidence="1">
    <name type="scientific">Arundo donax</name>
    <name type="common">Giant reed</name>
    <name type="synonym">Donax arundinaceus</name>
    <dbReference type="NCBI Taxonomy" id="35708"/>
    <lineage>
        <taxon>Eukaryota</taxon>
        <taxon>Viridiplantae</taxon>
        <taxon>Streptophyta</taxon>
        <taxon>Embryophyta</taxon>
        <taxon>Tracheophyta</taxon>
        <taxon>Spermatophyta</taxon>
        <taxon>Magnoliopsida</taxon>
        <taxon>Liliopsida</taxon>
        <taxon>Poales</taxon>
        <taxon>Poaceae</taxon>
        <taxon>PACMAD clade</taxon>
        <taxon>Arundinoideae</taxon>
        <taxon>Arundineae</taxon>
        <taxon>Arundo</taxon>
    </lineage>
</organism>
<name>A0A0A9FKJ1_ARUDO</name>